<dbReference type="Gene3D" id="1.10.10.10">
    <property type="entry name" value="Winged helix-like DNA-binding domain superfamily/Winged helix DNA-binding domain"/>
    <property type="match status" value="1"/>
</dbReference>
<dbReference type="InterPro" id="IPR000847">
    <property type="entry name" value="LysR_HTH_N"/>
</dbReference>
<dbReference type="CDD" id="cd08440">
    <property type="entry name" value="PBP2_LTTR_like_4"/>
    <property type="match status" value="1"/>
</dbReference>
<dbReference type="SUPFAM" id="SSF53850">
    <property type="entry name" value="Periplasmic binding protein-like II"/>
    <property type="match status" value="1"/>
</dbReference>
<evidence type="ECO:0000259" key="5">
    <source>
        <dbReference type="PROSITE" id="PS50931"/>
    </source>
</evidence>
<sequence length="298" mass="32796">MKIDTLGVQAFIAVADRGSFQGAADALHVTQTAITQRLRKLEDFLGVTLIERTTRSIALTEIGRDFLPQARRLLGELADALVEIRETGIVRRGDVSIACVPTVGVQYLPRILQAYSARYPHNRIRILDHASSAVVEAVLRREAEFGINIAGERHPELASVPLTEDRYVLICHEDHPLAKRRRIAWKQLQPYPLIFAGEVSGNRVLLDQALKASHLALRSFYEVQRSSTAVGLVAQGVGAAVVPRLAIQKGAYPTVQMVELTHPVVSRTLALVARKTGHLSPAAQALYDMILEQATLVR</sequence>
<dbReference type="GO" id="GO:0003677">
    <property type="term" value="F:DNA binding"/>
    <property type="evidence" value="ECO:0007669"/>
    <property type="project" value="UniProtKB-KW"/>
</dbReference>
<dbReference type="EMBL" id="MTZV01000002">
    <property type="protein sequence ID" value="PCE28029.1"/>
    <property type="molecule type" value="Genomic_DNA"/>
</dbReference>
<proteinExistence type="inferred from homology"/>
<feature type="domain" description="HTH lysR-type" evidence="5">
    <location>
        <begin position="1"/>
        <end position="60"/>
    </location>
</feature>
<comment type="similarity">
    <text evidence="1">Belongs to the LysR transcriptional regulatory family.</text>
</comment>
<reference evidence="6 7" key="1">
    <citation type="submission" date="2017-01" db="EMBL/GenBank/DDBJ databases">
        <title>Whole-Genome Shotgun Sequencing of Two beta-Proteobacterial Species in Search of the Bulgecin Biosynthetic Cluster.</title>
        <authorList>
            <person name="Horsman M.E."/>
            <person name="Marous D.R."/>
            <person name="Li R."/>
            <person name="Oliver R.A."/>
            <person name="Byun B."/>
            <person name="Emrich S.J."/>
            <person name="Boggess B."/>
            <person name="Townsend C.A."/>
            <person name="Mobashery S."/>
        </authorList>
    </citation>
    <scope>NUCLEOTIDE SEQUENCE [LARGE SCALE GENOMIC DNA]</scope>
    <source>
        <strain evidence="6 7">ATCC 31363</strain>
    </source>
</reference>
<dbReference type="Proteomes" id="UP000218022">
    <property type="component" value="Unassembled WGS sequence"/>
</dbReference>
<evidence type="ECO:0000256" key="4">
    <source>
        <dbReference type="ARBA" id="ARBA00023163"/>
    </source>
</evidence>
<dbReference type="Pfam" id="PF00126">
    <property type="entry name" value="HTH_1"/>
    <property type="match status" value="1"/>
</dbReference>
<keyword evidence="4" id="KW-0804">Transcription</keyword>
<evidence type="ECO:0000256" key="2">
    <source>
        <dbReference type="ARBA" id="ARBA00023015"/>
    </source>
</evidence>
<keyword evidence="2" id="KW-0805">Transcription regulation</keyword>
<dbReference type="RefSeq" id="WP_096717742.1">
    <property type="nucleotide sequence ID" value="NZ_MTZV01000002.1"/>
</dbReference>
<dbReference type="GO" id="GO:0003700">
    <property type="term" value="F:DNA-binding transcription factor activity"/>
    <property type="evidence" value="ECO:0007669"/>
    <property type="project" value="InterPro"/>
</dbReference>
<dbReference type="FunFam" id="1.10.10.10:FF:000001">
    <property type="entry name" value="LysR family transcriptional regulator"/>
    <property type="match status" value="1"/>
</dbReference>
<dbReference type="PANTHER" id="PTHR30419">
    <property type="entry name" value="HTH-TYPE TRANSCRIPTIONAL REGULATOR YBHD"/>
    <property type="match status" value="1"/>
</dbReference>
<dbReference type="OrthoDB" id="8437302at2"/>
<dbReference type="Gene3D" id="3.40.190.290">
    <property type="match status" value="1"/>
</dbReference>
<keyword evidence="3" id="KW-0238">DNA-binding</keyword>
<evidence type="ECO:0000313" key="6">
    <source>
        <dbReference type="EMBL" id="PCE28029.1"/>
    </source>
</evidence>
<dbReference type="Pfam" id="PF03466">
    <property type="entry name" value="LysR_substrate"/>
    <property type="match status" value="1"/>
</dbReference>
<dbReference type="GO" id="GO:0005829">
    <property type="term" value="C:cytosol"/>
    <property type="evidence" value="ECO:0007669"/>
    <property type="project" value="TreeGrafter"/>
</dbReference>
<organism evidence="6 7">
    <name type="scientific">Paraburkholderia acidicola</name>
    <dbReference type="NCBI Taxonomy" id="1912599"/>
    <lineage>
        <taxon>Bacteria</taxon>
        <taxon>Pseudomonadati</taxon>
        <taxon>Pseudomonadota</taxon>
        <taxon>Betaproteobacteria</taxon>
        <taxon>Burkholderiales</taxon>
        <taxon>Burkholderiaceae</taxon>
        <taxon>Paraburkholderia</taxon>
    </lineage>
</organism>
<dbReference type="InterPro" id="IPR050950">
    <property type="entry name" value="HTH-type_LysR_regulators"/>
</dbReference>
<dbReference type="PRINTS" id="PR00039">
    <property type="entry name" value="HTHLYSR"/>
</dbReference>
<dbReference type="PANTHER" id="PTHR30419:SF8">
    <property type="entry name" value="NITROGEN ASSIMILATION TRANSCRIPTIONAL ACTIVATOR-RELATED"/>
    <property type="match status" value="1"/>
</dbReference>
<protein>
    <submittedName>
        <fullName evidence="6">LysR family transcriptional regulator</fullName>
    </submittedName>
</protein>
<dbReference type="InterPro" id="IPR036388">
    <property type="entry name" value="WH-like_DNA-bd_sf"/>
</dbReference>
<name>A0A2A4F6S5_9BURK</name>
<evidence type="ECO:0000313" key="7">
    <source>
        <dbReference type="Proteomes" id="UP000218022"/>
    </source>
</evidence>
<dbReference type="AlphaFoldDB" id="A0A2A4F6S5"/>
<dbReference type="InterPro" id="IPR036390">
    <property type="entry name" value="WH_DNA-bd_sf"/>
</dbReference>
<dbReference type="InterPro" id="IPR005119">
    <property type="entry name" value="LysR_subst-bd"/>
</dbReference>
<gene>
    <name evidence="6" type="ORF">BWP39_05860</name>
</gene>
<dbReference type="SUPFAM" id="SSF46785">
    <property type="entry name" value="Winged helix' DNA-binding domain"/>
    <property type="match status" value="1"/>
</dbReference>
<comment type="caution">
    <text evidence="6">The sequence shown here is derived from an EMBL/GenBank/DDBJ whole genome shotgun (WGS) entry which is preliminary data.</text>
</comment>
<evidence type="ECO:0000256" key="3">
    <source>
        <dbReference type="ARBA" id="ARBA00023125"/>
    </source>
</evidence>
<accession>A0A2A4F6S5</accession>
<dbReference type="PROSITE" id="PS50931">
    <property type="entry name" value="HTH_LYSR"/>
    <property type="match status" value="1"/>
</dbReference>
<evidence type="ECO:0000256" key="1">
    <source>
        <dbReference type="ARBA" id="ARBA00009437"/>
    </source>
</evidence>